<feature type="domain" description="Cyclic nucleotide-binding" evidence="6">
    <location>
        <begin position="436"/>
        <end position="520"/>
    </location>
</feature>
<sequence length="553" mass="61452">MASPQKRVVILGGGFAGVYTAMYLERALPKSMRDQVEISLVSRENYIVFQPLLPEVVSGSIELLHAISPIRRLVRQTRLYSREIQNIDLDEKTIHLFPGCRPQTATIRYDHLVIGLGTQLDYSRVPGMREHSIPFRYLGDALRLRNHLVNTLEEADNETDPENRRELLTFVVAGGGFSGVECIAEMNDLLRSAIKAYRNIQEDDLTFILLQSGDRILPEMEEDLAGFAHRILQNRGVEIRLRTRMTAVTATSALSRAKDSDQTEAIPTRTVVATVPSGPHPLLAELDCEKRRGRIAVDRQLRLLHREGVWAVGDCAFIPTTDRYDDESDPGSPPTAQHALRQAKTCAQNIAASLQGKELKTFSFAGLGKLGSLGRMSAVASVMGVKVSGVLAWILWRAIYVSKMPGLDRKIRVLFDWLLDWMLPRDIAELRIFQPDSVIREHFERGQFVFDQGDFGDKVYFIVDGKAEIIIDGKVIDTLETGQTFGEIALYQDQPRRAAVRAATPLDCVTVSRAAFENLLAHVPGVADAISTIVKSRLDGPKSAEAAIGTTEP</sequence>
<dbReference type="GO" id="GO:0003955">
    <property type="term" value="F:NAD(P)H dehydrogenase (quinone) activity"/>
    <property type="evidence" value="ECO:0007669"/>
    <property type="project" value="TreeGrafter"/>
</dbReference>
<accession>A0A518B7U7</accession>
<evidence type="ECO:0000313" key="8">
    <source>
        <dbReference type="Proteomes" id="UP000317093"/>
    </source>
</evidence>
<dbReference type="PANTHER" id="PTHR42913">
    <property type="entry name" value="APOPTOSIS-INDUCING FACTOR 1"/>
    <property type="match status" value="1"/>
</dbReference>
<dbReference type="SUPFAM" id="SSF51905">
    <property type="entry name" value="FAD/NAD(P)-binding domain"/>
    <property type="match status" value="1"/>
</dbReference>
<evidence type="ECO:0000313" key="7">
    <source>
        <dbReference type="EMBL" id="QDU63046.1"/>
    </source>
</evidence>
<dbReference type="Gene3D" id="2.60.120.10">
    <property type="entry name" value="Jelly Rolls"/>
    <property type="match status" value="1"/>
</dbReference>
<keyword evidence="5 7" id="KW-0560">Oxidoreductase</keyword>
<dbReference type="RefSeq" id="WP_145260222.1">
    <property type="nucleotide sequence ID" value="NZ_CP036279.1"/>
</dbReference>
<organism evidence="7 8">
    <name type="scientific">Kolteria novifilia</name>
    <dbReference type="NCBI Taxonomy" id="2527975"/>
    <lineage>
        <taxon>Bacteria</taxon>
        <taxon>Pseudomonadati</taxon>
        <taxon>Planctomycetota</taxon>
        <taxon>Planctomycetia</taxon>
        <taxon>Kolteriales</taxon>
        <taxon>Kolteriaceae</taxon>
        <taxon>Kolteria</taxon>
    </lineage>
</organism>
<dbReference type="CDD" id="cd00038">
    <property type="entry name" value="CAP_ED"/>
    <property type="match status" value="1"/>
</dbReference>
<keyword evidence="3" id="KW-0285">Flavoprotein</keyword>
<dbReference type="Pfam" id="PF00027">
    <property type="entry name" value="cNMP_binding"/>
    <property type="match status" value="1"/>
</dbReference>
<dbReference type="OrthoDB" id="9781621at2"/>
<dbReference type="InterPro" id="IPR000595">
    <property type="entry name" value="cNMP-bd_dom"/>
</dbReference>
<reference evidence="7 8" key="1">
    <citation type="submission" date="2019-02" db="EMBL/GenBank/DDBJ databases">
        <title>Deep-cultivation of Planctomycetes and their phenomic and genomic characterization uncovers novel biology.</title>
        <authorList>
            <person name="Wiegand S."/>
            <person name="Jogler M."/>
            <person name="Boedeker C."/>
            <person name="Pinto D."/>
            <person name="Vollmers J."/>
            <person name="Rivas-Marin E."/>
            <person name="Kohn T."/>
            <person name="Peeters S.H."/>
            <person name="Heuer A."/>
            <person name="Rast P."/>
            <person name="Oberbeckmann S."/>
            <person name="Bunk B."/>
            <person name="Jeske O."/>
            <person name="Meyerdierks A."/>
            <person name="Storesund J.E."/>
            <person name="Kallscheuer N."/>
            <person name="Luecker S."/>
            <person name="Lage O.M."/>
            <person name="Pohl T."/>
            <person name="Merkel B.J."/>
            <person name="Hornburger P."/>
            <person name="Mueller R.-W."/>
            <person name="Bruemmer F."/>
            <person name="Labrenz M."/>
            <person name="Spormann A.M."/>
            <person name="Op den Camp H."/>
            <person name="Overmann J."/>
            <person name="Amann R."/>
            <person name="Jetten M.S.M."/>
            <person name="Mascher T."/>
            <person name="Medema M.H."/>
            <person name="Devos D.P."/>
            <person name="Kaster A.-K."/>
            <person name="Ovreas L."/>
            <person name="Rohde M."/>
            <person name="Galperin M.Y."/>
            <person name="Jogler C."/>
        </authorList>
    </citation>
    <scope>NUCLEOTIDE SEQUENCE [LARGE SCALE GENOMIC DNA]</scope>
    <source>
        <strain evidence="7 8">Pan216</strain>
    </source>
</reference>
<dbReference type="Gene3D" id="3.50.50.100">
    <property type="match status" value="1"/>
</dbReference>
<dbReference type="InterPro" id="IPR018490">
    <property type="entry name" value="cNMP-bd_dom_sf"/>
</dbReference>
<dbReference type="PANTHER" id="PTHR42913:SF3">
    <property type="entry name" value="64 KDA MITOCHONDRIAL NADH DEHYDROGENASE (EUROFUNG)"/>
    <property type="match status" value="1"/>
</dbReference>
<gene>
    <name evidence="7" type="ORF">Pan216_39200</name>
</gene>
<proteinExistence type="inferred from homology"/>
<evidence type="ECO:0000259" key="6">
    <source>
        <dbReference type="PROSITE" id="PS50042"/>
    </source>
</evidence>
<dbReference type="InterPro" id="IPR023753">
    <property type="entry name" value="FAD/NAD-binding_dom"/>
</dbReference>
<dbReference type="Pfam" id="PF07992">
    <property type="entry name" value="Pyr_redox_2"/>
    <property type="match status" value="1"/>
</dbReference>
<dbReference type="InterPro" id="IPR054585">
    <property type="entry name" value="NDH2-like_C"/>
</dbReference>
<dbReference type="EMBL" id="CP036279">
    <property type="protein sequence ID" value="QDU63046.1"/>
    <property type="molecule type" value="Genomic_DNA"/>
</dbReference>
<dbReference type="Pfam" id="PF22366">
    <property type="entry name" value="NDH2_C"/>
    <property type="match status" value="1"/>
</dbReference>
<dbReference type="AlphaFoldDB" id="A0A518B7U7"/>
<evidence type="ECO:0000256" key="3">
    <source>
        <dbReference type="ARBA" id="ARBA00022630"/>
    </source>
</evidence>
<comment type="similarity">
    <text evidence="2">Belongs to the NADH dehydrogenase family.</text>
</comment>
<dbReference type="KEGG" id="knv:Pan216_39200"/>
<evidence type="ECO:0000256" key="2">
    <source>
        <dbReference type="ARBA" id="ARBA00005272"/>
    </source>
</evidence>
<keyword evidence="4" id="KW-0274">FAD</keyword>
<evidence type="ECO:0000256" key="1">
    <source>
        <dbReference type="ARBA" id="ARBA00001974"/>
    </source>
</evidence>
<dbReference type="InterPro" id="IPR014710">
    <property type="entry name" value="RmlC-like_jellyroll"/>
</dbReference>
<name>A0A518B7U7_9BACT</name>
<dbReference type="InterPro" id="IPR036188">
    <property type="entry name" value="FAD/NAD-bd_sf"/>
</dbReference>
<dbReference type="EC" id="1.6.99.-" evidence="7"/>
<dbReference type="InterPro" id="IPR051169">
    <property type="entry name" value="NADH-Q_oxidoreductase"/>
</dbReference>
<protein>
    <submittedName>
        <fullName evidence="7">NADH dehydrogenase-like protein</fullName>
        <ecNumber evidence="7">1.6.99.-</ecNumber>
    </submittedName>
</protein>
<evidence type="ECO:0000256" key="5">
    <source>
        <dbReference type="ARBA" id="ARBA00023002"/>
    </source>
</evidence>
<dbReference type="PRINTS" id="PR00103">
    <property type="entry name" value="CAMPKINASE"/>
</dbReference>
<dbReference type="SUPFAM" id="SSF51206">
    <property type="entry name" value="cAMP-binding domain-like"/>
    <property type="match status" value="1"/>
</dbReference>
<dbReference type="PROSITE" id="PS50042">
    <property type="entry name" value="CNMP_BINDING_3"/>
    <property type="match status" value="1"/>
</dbReference>
<evidence type="ECO:0000256" key="4">
    <source>
        <dbReference type="ARBA" id="ARBA00022827"/>
    </source>
</evidence>
<dbReference type="GO" id="GO:0019646">
    <property type="term" value="P:aerobic electron transport chain"/>
    <property type="evidence" value="ECO:0007669"/>
    <property type="project" value="TreeGrafter"/>
</dbReference>
<keyword evidence="8" id="KW-1185">Reference proteome</keyword>
<comment type="cofactor">
    <cofactor evidence="1">
        <name>FAD</name>
        <dbReference type="ChEBI" id="CHEBI:57692"/>
    </cofactor>
</comment>
<dbReference type="SMART" id="SM00100">
    <property type="entry name" value="cNMP"/>
    <property type="match status" value="1"/>
</dbReference>
<dbReference type="Proteomes" id="UP000317093">
    <property type="component" value="Chromosome"/>
</dbReference>